<evidence type="ECO:0000313" key="3">
    <source>
        <dbReference type="EMBL" id="OIQ97798.1"/>
    </source>
</evidence>
<dbReference type="SUPFAM" id="SSF53955">
    <property type="entry name" value="Lysozyme-like"/>
    <property type="match status" value="1"/>
</dbReference>
<dbReference type="AlphaFoldDB" id="A0A1J5RP43"/>
<dbReference type="Gene3D" id="1.10.530.10">
    <property type="match status" value="1"/>
</dbReference>
<evidence type="ECO:0000259" key="2">
    <source>
        <dbReference type="Pfam" id="PF01464"/>
    </source>
</evidence>
<dbReference type="InterPro" id="IPR008258">
    <property type="entry name" value="Transglycosylase_SLT_dom_1"/>
</dbReference>
<dbReference type="InterPro" id="IPR023346">
    <property type="entry name" value="Lysozyme-like_dom_sf"/>
</dbReference>
<accession>A0A1J5RP43</accession>
<dbReference type="Pfam" id="PF01464">
    <property type="entry name" value="SLT"/>
    <property type="match status" value="1"/>
</dbReference>
<dbReference type="EMBL" id="MLJW01000127">
    <property type="protein sequence ID" value="OIQ97798.1"/>
    <property type="molecule type" value="Genomic_DNA"/>
</dbReference>
<comment type="caution">
    <text evidence="3">The sequence shown here is derived from an EMBL/GenBank/DDBJ whole genome shotgun (WGS) entry which is preliminary data.</text>
</comment>
<name>A0A1J5RP43_9ZZZZ</name>
<feature type="domain" description="Transglycosylase SLT" evidence="2">
    <location>
        <begin position="10"/>
        <end position="127"/>
    </location>
</feature>
<sequence>MGPITLTTIEECASKVAAVTMAAIVQQESGGNPLALHDNTTGQSYRPASLAEAARLARTLIQAGHSVDLGLAQINSRNLPALGLDADKVFDPCSNLHAAQVILLRAWSQSGGSLRGALSAYNTGNTTGITGARYSAHVYAQAGVVVPAIPGGRLARWAMNGVPVPRPDLPPIRPRITWTPQASPLAPNATGLKGQW</sequence>
<proteinExistence type="predicted"/>
<evidence type="ECO:0000256" key="1">
    <source>
        <dbReference type="SAM" id="MobiDB-lite"/>
    </source>
</evidence>
<feature type="region of interest" description="Disordered" evidence="1">
    <location>
        <begin position="177"/>
        <end position="196"/>
    </location>
</feature>
<protein>
    <submittedName>
        <fullName evidence="3">Type IV secretion system protein virB1</fullName>
    </submittedName>
</protein>
<reference evidence="3" key="1">
    <citation type="submission" date="2016-10" db="EMBL/GenBank/DDBJ databases">
        <title>Sequence of Gallionella enrichment culture.</title>
        <authorList>
            <person name="Poehlein A."/>
            <person name="Muehling M."/>
            <person name="Daniel R."/>
        </authorList>
    </citation>
    <scope>NUCLEOTIDE SEQUENCE</scope>
</reference>
<organism evidence="3">
    <name type="scientific">mine drainage metagenome</name>
    <dbReference type="NCBI Taxonomy" id="410659"/>
    <lineage>
        <taxon>unclassified sequences</taxon>
        <taxon>metagenomes</taxon>
        <taxon>ecological metagenomes</taxon>
    </lineage>
</organism>
<dbReference type="CDD" id="cd16892">
    <property type="entry name" value="LT_VirB1-like"/>
    <property type="match status" value="1"/>
</dbReference>
<gene>
    <name evidence="3" type="primary">virB1</name>
    <name evidence="3" type="ORF">GALL_201230</name>
</gene>